<evidence type="ECO:0000256" key="9">
    <source>
        <dbReference type="ARBA" id="ARBA00023065"/>
    </source>
</evidence>
<dbReference type="GO" id="GO:0005921">
    <property type="term" value="C:gap junction"/>
    <property type="evidence" value="ECO:0007669"/>
    <property type="project" value="UniProtKB-SubCell"/>
</dbReference>
<keyword evidence="4" id="KW-1003">Cell membrane</keyword>
<dbReference type="PROSITE" id="PS51013">
    <property type="entry name" value="PANNEXIN"/>
    <property type="match status" value="1"/>
</dbReference>
<dbReference type="GO" id="GO:0005886">
    <property type="term" value="C:plasma membrane"/>
    <property type="evidence" value="ECO:0007669"/>
    <property type="project" value="UniProtKB-SubCell"/>
</dbReference>
<evidence type="ECO:0000256" key="2">
    <source>
        <dbReference type="ARBA" id="ARBA00004651"/>
    </source>
</evidence>
<sequence length="426" mass="50507">MLLDLIKTFAFFKLRQDDNFVDRLNYYFTATFLIVLSLLVSFKMFGGKPIECWLPAEYTKSWEDYSEMFCWAQNTYWLPYEIDLPSDIIEKPVIKISYYQWVPFFLLIEAMMFYMPSVHIGDLVSMACDPENLKSEVRTKNLNSIAEHLISQFFHQFHSTSGQRIAMHTVMKCLNIRYFDFYISTLYIVVKLLYVLNAALQFYLVNYFLQTDRYSIYGWGVIMDLLNGKEWEESGYFPRSALCDMQIRTLGNVQKHTVQCVLVINIFTEKIFILLWIWYMTICFLNLFNFCTWTFLTLSAEKRFHFVLRNLALADPSFRMHFYSSQVRAFVMDHLKLDGVFVLRMLSLHAGAMFTAELVLQIWRIFHPIIGEKSTLMREQSRTTVVNNFHNLDDDLTFYDIHNRQMPQDVWPTRISQRLLSAEAAV</sequence>
<organism evidence="13 14">
    <name type="scientific">Trichinella nelsoni</name>
    <dbReference type="NCBI Taxonomy" id="6336"/>
    <lineage>
        <taxon>Eukaryota</taxon>
        <taxon>Metazoa</taxon>
        <taxon>Ecdysozoa</taxon>
        <taxon>Nematoda</taxon>
        <taxon>Enoplea</taxon>
        <taxon>Dorylaimia</taxon>
        <taxon>Trichinellida</taxon>
        <taxon>Trichinellidae</taxon>
        <taxon>Trichinella</taxon>
    </lineage>
</organism>
<evidence type="ECO:0000256" key="5">
    <source>
        <dbReference type="ARBA" id="ARBA00022692"/>
    </source>
</evidence>
<keyword evidence="6" id="KW-0303">Gap junction</keyword>
<keyword evidence="11 12" id="KW-0407">Ion channel</keyword>
<evidence type="ECO:0000256" key="12">
    <source>
        <dbReference type="RuleBase" id="RU010713"/>
    </source>
</evidence>
<dbReference type="PANTHER" id="PTHR11893:SF44">
    <property type="entry name" value="INNEXIN"/>
    <property type="match status" value="1"/>
</dbReference>
<feature type="transmembrane region" description="Helical" evidence="12">
    <location>
        <begin position="181"/>
        <end position="205"/>
    </location>
</feature>
<evidence type="ECO:0000256" key="6">
    <source>
        <dbReference type="ARBA" id="ARBA00022868"/>
    </source>
</evidence>
<evidence type="ECO:0000256" key="11">
    <source>
        <dbReference type="ARBA" id="ARBA00023303"/>
    </source>
</evidence>
<dbReference type="Pfam" id="PF00876">
    <property type="entry name" value="Innexin"/>
    <property type="match status" value="1"/>
</dbReference>
<comment type="subcellular location">
    <subcellularLocation>
        <location evidence="1">Cell junction</location>
        <location evidence="1">Gap junction</location>
    </subcellularLocation>
    <subcellularLocation>
        <location evidence="2 12">Cell membrane</location>
        <topology evidence="2 12">Multi-pass membrane protein</topology>
    </subcellularLocation>
</comment>
<evidence type="ECO:0000313" key="13">
    <source>
        <dbReference type="EMBL" id="KRX25985.1"/>
    </source>
</evidence>
<dbReference type="InterPro" id="IPR000990">
    <property type="entry name" value="Innexin"/>
</dbReference>
<reference evidence="13 14" key="1">
    <citation type="submission" date="2015-01" db="EMBL/GenBank/DDBJ databases">
        <title>Evolution of Trichinella species and genotypes.</title>
        <authorList>
            <person name="Korhonen P.K."/>
            <person name="Edoardo P."/>
            <person name="Giuseppe L.R."/>
            <person name="Gasser R.B."/>
        </authorList>
    </citation>
    <scope>NUCLEOTIDE SEQUENCE [LARGE SCALE GENOMIC DNA]</scope>
    <source>
        <strain evidence="13">ISS37</strain>
    </source>
</reference>
<evidence type="ECO:0000313" key="14">
    <source>
        <dbReference type="Proteomes" id="UP000054630"/>
    </source>
</evidence>
<evidence type="ECO:0000256" key="8">
    <source>
        <dbReference type="ARBA" id="ARBA00022989"/>
    </source>
</evidence>
<evidence type="ECO:0000256" key="7">
    <source>
        <dbReference type="ARBA" id="ARBA00022949"/>
    </source>
</evidence>
<keyword evidence="7" id="KW-0965">Cell junction</keyword>
<dbReference type="OrthoDB" id="5867527at2759"/>
<dbReference type="STRING" id="6336.A0A0V0SH31"/>
<feature type="transmembrane region" description="Helical" evidence="12">
    <location>
        <begin position="98"/>
        <end position="116"/>
    </location>
</feature>
<comment type="similarity">
    <text evidence="12">Belongs to the pannexin family.</text>
</comment>
<keyword evidence="10 12" id="KW-0472">Membrane</keyword>
<keyword evidence="8 12" id="KW-1133">Transmembrane helix</keyword>
<protein>
    <recommendedName>
        <fullName evidence="12">Innexin</fullName>
    </recommendedName>
</protein>
<comment type="caution">
    <text evidence="13">The sequence shown here is derived from an EMBL/GenBank/DDBJ whole genome shotgun (WGS) entry which is preliminary data.</text>
</comment>
<evidence type="ECO:0000256" key="1">
    <source>
        <dbReference type="ARBA" id="ARBA00004610"/>
    </source>
</evidence>
<evidence type="ECO:0000256" key="10">
    <source>
        <dbReference type="ARBA" id="ARBA00023136"/>
    </source>
</evidence>
<evidence type="ECO:0000256" key="4">
    <source>
        <dbReference type="ARBA" id="ARBA00022475"/>
    </source>
</evidence>
<dbReference type="PANTHER" id="PTHR11893">
    <property type="entry name" value="INNEXIN"/>
    <property type="match status" value="1"/>
</dbReference>
<accession>A0A0V0SH31</accession>
<proteinExistence type="inferred from homology"/>
<dbReference type="GO" id="GO:0034220">
    <property type="term" value="P:monoatomic ion transmembrane transport"/>
    <property type="evidence" value="ECO:0007669"/>
    <property type="project" value="UniProtKB-KW"/>
</dbReference>
<dbReference type="AlphaFoldDB" id="A0A0V0SH31"/>
<name>A0A0V0SH31_9BILA</name>
<comment type="function">
    <text evidence="12">Structural component of the gap junctions.</text>
</comment>
<evidence type="ECO:0000256" key="3">
    <source>
        <dbReference type="ARBA" id="ARBA00022448"/>
    </source>
</evidence>
<keyword evidence="9 12" id="KW-0406">Ion transport</keyword>
<dbReference type="Proteomes" id="UP000054630">
    <property type="component" value="Unassembled WGS sequence"/>
</dbReference>
<keyword evidence="5 12" id="KW-0812">Transmembrane</keyword>
<dbReference type="PRINTS" id="PR01262">
    <property type="entry name" value="INNEXIN"/>
</dbReference>
<gene>
    <name evidence="13" type="primary">inx-10</name>
    <name evidence="12" type="synonym">inx</name>
    <name evidence="13" type="ORF">T07_12355</name>
</gene>
<keyword evidence="14" id="KW-1185">Reference proteome</keyword>
<feature type="transmembrane region" description="Helical" evidence="12">
    <location>
        <begin position="271"/>
        <end position="296"/>
    </location>
</feature>
<dbReference type="GO" id="GO:0005243">
    <property type="term" value="F:gap junction channel activity"/>
    <property type="evidence" value="ECO:0007669"/>
    <property type="project" value="TreeGrafter"/>
</dbReference>
<feature type="transmembrane region" description="Helical" evidence="12">
    <location>
        <begin position="24"/>
        <end position="42"/>
    </location>
</feature>
<keyword evidence="3 12" id="KW-0813">Transport</keyword>
<dbReference type="EMBL" id="JYDL01000009">
    <property type="protein sequence ID" value="KRX25985.1"/>
    <property type="molecule type" value="Genomic_DNA"/>
</dbReference>